<evidence type="ECO:0000259" key="2">
    <source>
        <dbReference type="PROSITE" id="PS50222"/>
    </source>
</evidence>
<dbReference type="PROSITE" id="PS50222">
    <property type="entry name" value="EF_HAND_2"/>
    <property type="match status" value="1"/>
</dbReference>
<dbReference type="SUPFAM" id="SSF47473">
    <property type="entry name" value="EF-hand"/>
    <property type="match status" value="1"/>
</dbReference>
<dbReference type="VEuPathDB" id="FungiDB:LCOR_10453.1"/>
<dbReference type="InterPro" id="IPR011992">
    <property type="entry name" value="EF-hand-dom_pair"/>
</dbReference>
<sequence>MAVTIESLPGRVYEHLANALEPRDMVMLASTSKTLYRSLFNDQIWKTKTAHDFGDLFNIYNLITVGAGLELAPDLAPKFGQEPSNWRAYYIQKHGSIDDADTDALVSQAEKEYTEAQAYLKTFQKDGNVVVLGRVASKMIWILDVFPTHAGCYYVLGFILFVLNRLQDALVPLQVGRRVDPNFEPLEELEEEITRILSGYTGNHHEASLLQNDSLSPELTEALSEIFDTFDKDKDGALRAEELGKFILETNGSRPPPQFLRQMGQRFGCNGRGWLTKAGFLAFYLEQTLDDPSETRNDLAVHGYDPHSLKKRMEE</sequence>
<evidence type="ECO:0000313" key="3">
    <source>
        <dbReference type="EMBL" id="CDH55434.1"/>
    </source>
</evidence>
<dbReference type="EMBL" id="CBTN010000029">
    <property type="protein sequence ID" value="CDH55434.1"/>
    <property type="molecule type" value="Genomic_DNA"/>
</dbReference>
<dbReference type="STRING" id="1263082.A0A068SEG8"/>
<dbReference type="InterPro" id="IPR001810">
    <property type="entry name" value="F-box_dom"/>
</dbReference>
<evidence type="ECO:0000313" key="5">
    <source>
        <dbReference type="Proteomes" id="UP000027586"/>
    </source>
</evidence>
<dbReference type="Proteomes" id="UP000027586">
    <property type="component" value="Unassembled WGS sequence"/>
</dbReference>
<evidence type="ECO:0008006" key="6">
    <source>
        <dbReference type="Google" id="ProtNLM"/>
    </source>
</evidence>
<dbReference type="InterPro" id="IPR036047">
    <property type="entry name" value="F-box-like_dom_sf"/>
</dbReference>
<feature type="domain" description="F-box" evidence="1">
    <location>
        <begin position="2"/>
        <end position="48"/>
    </location>
</feature>
<dbReference type="EMBL" id="CBTN010000073">
    <property type="protein sequence ID" value="CDH59646.1"/>
    <property type="molecule type" value="Genomic_DNA"/>
</dbReference>
<protein>
    <recommendedName>
        <fullName evidence="6">EF-hand domain-containing protein</fullName>
    </recommendedName>
</protein>
<comment type="caution">
    <text evidence="4">The sequence shown here is derived from an EMBL/GenBank/DDBJ whole genome shotgun (WGS) entry which is preliminary data.</text>
</comment>
<gene>
    <name evidence="3" type="ORF">LCOR_06575.1</name>
    <name evidence="4" type="ORF">LCOR_10453.1</name>
</gene>
<reference evidence="4 5" key="1">
    <citation type="submission" date="2013-08" db="EMBL/GenBank/DDBJ databases">
        <title>Gene expansion shapes genome architecture in the human pathogen Lichtheimia corymbifera: an evolutionary genomics analysis in the ancient terrestrial Mucorales (Mucoromycotina).</title>
        <authorList>
            <person name="Schwartze V.U."/>
            <person name="Winter S."/>
            <person name="Shelest E."/>
            <person name="Marcet-Houben M."/>
            <person name="Horn F."/>
            <person name="Wehner S."/>
            <person name="Hoffmann K."/>
            <person name="Riege K."/>
            <person name="Sammeth M."/>
            <person name="Nowrousian M."/>
            <person name="Valiante V."/>
            <person name="Linde J."/>
            <person name="Jacobsen I.D."/>
            <person name="Marz M."/>
            <person name="Brakhage A.A."/>
            <person name="Gabaldon T."/>
            <person name="Bocker S."/>
            <person name="Voigt K."/>
        </authorList>
    </citation>
    <scope>NUCLEOTIDE SEQUENCE [LARGE SCALE GENOMIC DNA]</scope>
    <source>
        <strain evidence="4">FSU 9682</strain>
        <strain evidence="5">JMRC:FSU:9682</strain>
    </source>
</reference>
<dbReference type="SUPFAM" id="SSF81383">
    <property type="entry name" value="F-box domain"/>
    <property type="match status" value="1"/>
</dbReference>
<dbReference type="AlphaFoldDB" id="A0A068SEG8"/>
<dbReference type="OrthoDB" id="26525at2759"/>
<proteinExistence type="predicted"/>
<dbReference type="Gene3D" id="1.10.238.10">
    <property type="entry name" value="EF-hand"/>
    <property type="match status" value="1"/>
</dbReference>
<dbReference type="PROSITE" id="PS50181">
    <property type="entry name" value="FBOX"/>
    <property type="match status" value="1"/>
</dbReference>
<evidence type="ECO:0000313" key="4">
    <source>
        <dbReference type="EMBL" id="CDH59646.1"/>
    </source>
</evidence>
<dbReference type="GO" id="GO:0005509">
    <property type="term" value="F:calcium ion binding"/>
    <property type="evidence" value="ECO:0007669"/>
    <property type="project" value="InterPro"/>
</dbReference>
<dbReference type="VEuPathDB" id="FungiDB:LCOR_06575.1"/>
<accession>A0A068SEG8</accession>
<dbReference type="InterPro" id="IPR002048">
    <property type="entry name" value="EF_hand_dom"/>
</dbReference>
<name>A0A068SEG8_9FUNG</name>
<organism evidence="4 5">
    <name type="scientific">Lichtheimia corymbifera JMRC:FSU:9682</name>
    <dbReference type="NCBI Taxonomy" id="1263082"/>
    <lineage>
        <taxon>Eukaryota</taxon>
        <taxon>Fungi</taxon>
        <taxon>Fungi incertae sedis</taxon>
        <taxon>Mucoromycota</taxon>
        <taxon>Mucoromycotina</taxon>
        <taxon>Mucoromycetes</taxon>
        <taxon>Mucorales</taxon>
        <taxon>Lichtheimiaceae</taxon>
        <taxon>Lichtheimia</taxon>
    </lineage>
</organism>
<evidence type="ECO:0000259" key="1">
    <source>
        <dbReference type="PROSITE" id="PS50181"/>
    </source>
</evidence>
<feature type="domain" description="EF-hand" evidence="2">
    <location>
        <begin position="218"/>
        <end position="253"/>
    </location>
</feature>
<keyword evidence="5" id="KW-1185">Reference proteome</keyword>